<dbReference type="EMBL" id="UINC01001150">
    <property type="protein sequence ID" value="SUZ72513.1"/>
    <property type="molecule type" value="Genomic_DNA"/>
</dbReference>
<accession>A0A381Q4I7</accession>
<organism evidence="1">
    <name type="scientific">marine metagenome</name>
    <dbReference type="NCBI Taxonomy" id="408172"/>
    <lineage>
        <taxon>unclassified sequences</taxon>
        <taxon>metagenomes</taxon>
        <taxon>ecological metagenomes</taxon>
    </lineage>
</organism>
<proteinExistence type="predicted"/>
<gene>
    <name evidence="1" type="ORF">METZ01_LOCUS25367</name>
</gene>
<name>A0A381Q4I7_9ZZZZ</name>
<dbReference type="AlphaFoldDB" id="A0A381Q4I7"/>
<evidence type="ECO:0000313" key="1">
    <source>
        <dbReference type="EMBL" id="SUZ72513.1"/>
    </source>
</evidence>
<reference evidence="1" key="1">
    <citation type="submission" date="2018-05" db="EMBL/GenBank/DDBJ databases">
        <authorList>
            <person name="Lanie J.A."/>
            <person name="Ng W.-L."/>
            <person name="Kazmierczak K.M."/>
            <person name="Andrzejewski T.M."/>
            <person name="Davidsen T.M."/>
            <person name="Wayne K.J."/>
            <person name="Tettelin H."/>
            <person name="Glass J.I."/>
            <person name="Rusch D."/>
            <person name="Podicherti R."/>
            <person name="Tsui H.-C.T."/>
            <person name="Winkler M.E."/>
        </authorList>
    </citation>
    <scope>NUCLEOTIDE SEQUENCE</scope>
</reference>
<protein>
    <submittedName>
        <fullName evidence="1">Uncharacterized protein</fullName>
    </submittedName>
</protein>
<sequence length="97" mass="10773">MLSLLNDANIRGETILVVYPKMQCSPIEGINLGIGTLLFNDKDFDSKPENLIEALDGQLVKGRRFNFIHKAATSAEKPARTMAAETKTAVQWINGRR</sequence>